<dbReference type="Gene3D" id="3.40.630.40">
    <property type="entry name" value="Zn-dependent exopeptidases"/>
    <property type="match status" value="1"/>
</dbReference>
<keyword evidence="1" id="KW-0456">Lyase</keyword>
<accession>K1T760</accession>
<reference evidence="1" key="1">
    <citation type="journal article" date="2013" name="Environ. Microbiol.">
        <title>Microbiota from the distal guts of lean and obese adolescents exhibit partial functional redundancy besides clear differences in community structure.</title>
        <authorList>
            <person name="Ferrer M."/>
            <person name="Ruiz A."/>
            <person name="Lanza F."/>
            <person name="Haange S.B."/>
            <person name="Oberbach A."/>
            <person name="Till H."/>
            <person name="Bargiela R."/>
            <person name="Campoy C."/>
            <person name="Segura M.T."/>
            <person name="Richter M."/>
            <person name="von Bergen M."/>
            <person name="Seifert J."/>
            <person name="Suarez A."/>
        </authorList>
    </citation>
    <scope>NUCLEOTIDE SEQUENCE</scope>
</reference>
<name>K1T760_9ZZZZ</name>
<feature type="non-terminal residue" evidence="1">
    <location>
        <position position="1"/>
    </location>
</feature>
<comment type="caution">
    <text evidence="1">The sequence shown here is derived from an EMBL/GenBank/DDBJ whole genome shotgun (WGS) entry which is preliminary data.</text>
</comment>
<dbReference type="EMBL" id="AJWY01010558">
    <property type="protein sequence ID" value="EKC55206.1"/>
    <property type="molecule type" value="Genomic_DNA"/>
</dbReference>
<dbReference type="GO" id="GO:0016829">
    <property type="term" value="F:lyase activity"/>
    <property type="evidence" value="ECO:0007669"/>
    <property type="project" value="UniProtKB-KW"/>
</dbReference>
<protein>
    <submittedName>
        <fullName evidence="1">Xanthan lyase</fullName>
    </submittedName>
</protein>
<gene>
    <name evidence="1" type="ORF">LEA_15471</name>
</gene>
<dbReference type="AlphaFoldDB" id="K1T760"/>
<organism evidence="1">
    <name type="scientific">human gut metagenome</name>
    <dbReference type="NCBI Taxonomy" id="408170"/>
    <lineage>
        <taxon>unclassified sequences</taxon>
        <taxon>metagenomes</taxon>
        <taxon>organismal metagenomes</taxon>
    </lineage>
</organism>
<proteinExistence type="predicted"/>
<sequence length="171" mass="19133">ARYYAQWAGAPYKVYGGRKGENDYADDINTRSLMTNWLGGGSVYMPAKNGKHVPIELSLALHSDAGYNKDGKSTFGALAICTTDYNDGILNSGISRFTSKDFARALRDNLVTDLTAQFGEFGKRYLWDRNYSETRLPEVPSAILEMLSHQNFPDMRIAQDPLGKFYIARSI</sequence>
<evidence type="ECO:0000313" key="1">
    <source>
        <dbReference type="EMBL" id="EKC55206.1"/>
    </source>
</evidence>